<proteinExistence type="predicted"/>
<reference evidence="4 5" key="1">
    <citation type="submission" date="2006-05" db="EMBL/GenBank/DDBJ databases">
        <authorList>
            <person name="King G."/>
            <person name="Ferriera S."/>
            <person name="Johnson J."/>
            <person name="Kravitz S."/>
            <person name="Beeson K."/>
            <person name="Sutton G."/>
            <person name="Rogers Y.-H."/>
            <person name="Friedman R."/>
            <person name="Frazier M."/>
            <person name="Venter J.C."/>
        </authorList>
    </citation>
    <scope>NUCLEOTIDE SEQUENCE [LARGE SCALE GENOMIC DNA]</scope>
    <source>
        <strain evidence="5">ATCC 25650 / DSM 13394 / JCM 20685 / NBRC 16684 / NCIMB 2208 / IAM 12614 / B1</strain>
    </source>
</reference>
<feature type="compositionally biased region" description="Basic and acidic residues" evidence="2">
    <location>
        <begin position="592"/>
        <end position="614"/>
    </location>
</feature>
<keyword evidence="3" id="KW-0812">Transmembrane</keyword>
<dbReference type="InterPro" id="IPR050445">
    <property type="entry name" value="Bact_polysacc_biosynth/exp"/>
</dbReference>
<name>A0NMI4_ROSAI</name>
<feature type="transmembrane region" description="Helical" evidence="3">
    <location>
        <begin position="30"/>
        <end position="50"/>
    </location>
</feature>
<dbReference type="GeneID" id="68844812"/>
<dbReference type="Gene3D" id="3.40.50.300">
    <property type="entry name" value="P-loop containing nucleotide triphosphate hydrolases"/>
    <property type="match status" value="1"/>
</dbReference>
<sequence length="832" mass="89510">MNAERQTHSEDDMALDLGGLLRTIARSLGWLLPLTLFVTVAVFLGLQFVAPKYKGEARLIIESTDNLPGASRGQEEERALLDSEGVVSQVQLLKSADLARRVASKLNLAAIPEFDANDDGSLVNLLLSLVGLGTETEGNSQEERVLKHYYKNLEIYRLEGSRVIAVDYTAESPVLAAKVANTIVDEYLSVQSSAKRQTTEQASAALEPQIVELRREVQAARQAVSDFRARADLLIGADNIPLNQQQLAETSTAYSDAQSAKAESQAKADLIRELLNSGASLETASDVLNSALIQRLRERQVEIQSNIAELSITLLPNHPQLKALQSQLGDYDRQLRSEARKILQGLENDAKVADQRAKALGERLDELKTAAAKSNADQARLAELERGANAKAAQLDQLLLSYQEADSRLRAQVLPADARIISRASVPVEPASPKILASTIIAALVTFILGCAFVLMREFLNGNALYRMQDGTSAGQRVAPHMEDRPQSGPDEFMRGENPGWGGGYGQTVASYRIEPGEWGKSDTLRAAEPDLPESIESKESIESIREPAEEAGSGQTPESQTGPQPEPSEKTVRSKRRVGLLSGKFLRRKTKTGDDQEGNPDRVGDMRGSKDPDADAPEADVTAVAAVAATKTGRRDKREEQLKTTHADDVEAAGRVVVLSVDDEALSHELAFDLIRKAAGRGKSSLIMEVFPDQSNPKGAEGFSDIVAGSAPFAKVVYRDAGSKAHIIEAGRVEITDEMVNSERFKLALEAIKSTYETVVVDLGAIDGSLASARMLSFADRVLIAASAPDHSHELQSAANLLAHNTGAKVEVVIAGGAGPGPRQNGDGHAA</sequence>
<evidence type="ECO:0000313" key="4">
    <source>
        <dbReference type="EMBL" id="EAV46279.1"/>
    </source>
</evidence>
<feature type="coiled-coil region" evidence="1">
    <location>
        <begin position="293"/>
        <end position="377"/>
    </location>
</feature>
<dbReference type="AlphaFoldDB" id="A0NMI4"/>
<gene>
    <name evidence="4" type="ORF">SIAM614_10633</name>
</gene>
<keyword evidence="3" id="KW-1133">Transmembrane helix</keyword>
<dbReference type="RefSeq" id="WP_006931620.1">
    <property type="nucleotide sequence ID" value="NZ_AAUW01000001.1"/>
</dbReference>
<dbReference type="OrthoDB" id="7786248at2"/>
<keyword evidence="3" id="KW-0472">Membrane</keyword>
<dbReference type="EMBL" id="AAUW01000001">
    <property type="protein sequence ID" value="EAV46279.1"/>
    <property type="molecule type" value="Genomic_DNA"/>
</dbReference>
<dbReference type="SUPFAM" id="SSF52540">
    <property type="entry name" value="P-loop containing nucleoside triphosphate hydrolases"/>
    <property type="match status" value="1"/>
</dbReference>
<dbReference type="GO" id="GO:0005886">
    <property type="term" value="C:plasma membrane"/>
    <property type="evidence" value="ECO:0007669"/>
    <property type="project" value="TreeGrafter"/>
</dbReference>
<dbReference type="Proteomes" id="UP000004848">
    <property type="component" value="Unassembled WGS sequence"/>
</dbReference>
<dbReference type="eggNOG" id="COG0489">
    <property type="taxonomic scope" value="Bacteria"/>
</dbReference>
<dbReference type="PANTHER" id="PTHR32309:SF13">
    <property type="entry name" value="FERRIC ENTEROBACTIN TRANSPORT PROTEIN FEPE"/>
    <property type="match status" value="1"/>
</dbReference>
<keyword evidence="1" id="KW-0175">Coiled coil</keyword>
<feature type="region of interest" description="Disordered" evidence="2">
    <location>
        <begin position="546"/>
        <end position="621"/>
    </location>
</feature>
<dbReference type="InterPro" id="IPR027417">
    <property type="entry name" value="P-loop_NTPase"/>
</dbReference>
<dbReference type="PANTHER" id="PTHR32309">
    <property type="entry name" value="TYROSINE-PROTEIN KINASE"/>
    <property type="match status" value="1"/>
</dbReference>
<dbReference type="eggNOG" id="COG3206">
    <property type="taxonomic scope" value="Bacteria"/>
</dbReference>
<evidence type="ECO:0000313" key="5">
    <source>
        <dbReference type="Proteomes" id="UP000004848"/>
    </source>
</evidence>
<comment type="caution">
    <text evidence="4">The sequence shown here is derived from an EMBL/GenBank/DDBJ whole genome shotgun (WGS) entry which is preliminary data.</text>
</comment>
<feature type="compositionally biased region" description="Polar residues" evidence="2">
    <location>
        <begin position="554"/>
        <end position="564"/>
    </location>
</feature>
<accession>A0NMI4</accession>
<evidence type="ECO:0000256" key="1">
    <source>
        <dbReference type="SAM" id="Coils"/>
    </source>
</evidence>
<evidence type="ECO:0000256" key="2">
    <source>
        <dbReference type="SAM" id="MobiDB-lite"/>
    </source>
</evidence>
<dbReference type="GO" id="GO:0004713">
    <property type="term" value="F:protein tyrosine kinase activity"/>
    <property type="evidence" value="ECO:0007669"/>
    <property type="project" value="TreeGrafter"/>
</dbReference>
<organism evidence="4 5">
    <name type="scientific">Roseibium aggregatum (strain ATCC 25650 / DSM 13394 / JCM 20685 / NBRC 16684 / NCIMB 2208 / IAM 12614 / B1)</name>
    <name type="common">Stappia aggregata</name>
    <dbReference type="NCBI Taxonomy" id="384765"/>
    <lineage>
        <taxon>Bacteria</taxon>
        <taxon>Pseudomonadati</taxon>
        <taxon>Pseudomonadota</taxon>
        <taxon>Alphaproteobacteria</taxon>
        <taxon>Hyphomicrobiales</taxon>
        <taxon>Stappiaceae</taxon>
        <taxon>Roseibium</taxon>
    </lineage>
</organism>
<feature type="region of interest" description="Disordered" evidence="2">
    <location>
        <begin position="475"/>
        <end position="501"/>
    </location>
</feature>
<evidence type="ECO:0000256" key="3">
    <source>
        <dbReference type="SAM" id="Phobius"/>
    </source>
</evidence>
<protein>
    <submittedName>
        <fullName evidence="4">Probable succinoglycan transport protein</fullName>
    </submittedName>
</protein>